<protein>
    <submittedName>
        <fullName evidence="1">Uncharacterized protein</fullName>
    </submittedName>
</protein>
<evidence type="ECO:0000313" key="2">
    <source>
        <dbReference type="Proteomes" id="UP000694892"/>
    </source>
</evidence>
<dbReference type="EMBL" id="CM004466">
    <property type="protein sequence ID" value="OCT99692.1"/>
    <property type="molecule type" value="Genomic_DNA"/>
</dbReference>
<sequence>MLSSSHIQKNTIRQHSQFAKRSISLNTLFCKLCECCPILIFVLSAFDRNSASSFLLSLSLNFLSFSF</sequence>
<gene>
    <name evidence="1" type="ORF">XELAEV_18005475mg</name>
</gene>
<organism evidence="1 2">
    <name type="scientific">Xenopus laevis</name>
    <name type="common">African clawed frog</name>
    <dbReference type="NCBI Taxonomy" id="8355"/>
    <lineage>
        <taxon>Eukaryota</taxon>
        <taxon>Metazoa</taxon>
        <taxon>Chordata</taxon>
        <taxon>Craniata</taxon>
        <taxon>Vertebrata</taxon>
        <taxon>Euteleostomi</taxon>
        <taxon>Amphibia</taxon>
        <taxon>Batrachia</taxon>
        <taxon>Anura</taxon>
        <taxon>Pipoidea</taxon>
        <taxon>Pipidae</taxon>
        <taxon>Xenopodinae</taxon>
        <taxon>Xenopus</taxon>
        <taxon>Xenopus</taxon>
    </lineage>
</organism>
<evidence type="ECO:0000313" key="1">
    <source>
        <dbReference type="EMBL" id="OCT99692.1"/>
    </source>
</evidence>
<reference evidence="2" key="1">
    <citation type="journal article" date="2016" name="Nature">
        <title>Genome evolution in the allotetraploid frog Xenopus laevis.</title>
        <authorList>
            <person name="Session A.M."/>
            <person name="Uno Y."/>
            <person name="Kwon T."/>
            <person name="Chapman J.A."/>
            <person name="Toyoda A."/>
            <person name="Takahashi S."/>
            <person name="Fukui A."/>
            <person name="Hikosaka A."/>
            <person name="Suzuki A."/>
            <person name="Kondo M."/>
            <person name="van Heeringen S.J."/>
            <person name="Quigley I."/>
            <person name="Heinz S."/>
            <person name="Ogino H."/>
            <person name="Ochi H."/>
            <person name="Hellsten U."/>
            <person name="Lyons J.B."/>
            <person name="Simakov O."/>
            <person name="Putnam N."/>
            <person name="Stites J."/>
            <person name="Kuroki Y."/>
            <person name="Tanaka T."/>
            <person name="Michiue T."/>
            <person name="Watanabe M."/>
            <person name="Bogdanovic O."/>
            <person name="Lister R."/>
            <person name="Georgiou G."/>
            <person name="Paranjpe S.S."/>
            <person name="van Kruijsbergen I."/>
            <person name="Shu S."/>
            <person name="Carlson J."/>
            <person name="Kinoshita T."/>
            <person name="Ohta Y."/>
            <person name="Mawaribuchi S."/>
            <person name="Jenkins J."/>
            <person name="Grimwood J."/>
            <person name="Schmutz J."/>
            <person name="Mitros T."/>
            <person name="Mozaffari S.V."/>
            <person name="Suzuki Y."/>
            <person name="Haramoto Y."/>
            <person name="Yamamoto T.S."/>
            <person name="Takagi C."/>
            <person name="Heald R."/>
            <person name="Miller K."/>
            <person name="Haudenschild C."/>
            <person name="Kitzman J."/>
            <person name="Nakayama T."/>
            <person name="Izutsu Y."/>
            <person name="Robert J."/>
            <person name="Fortriede J."/>
            <person name="Burns K."/>
            <person name="Lotay V."/>
            <person name="Karimi K."/>
            <person name="Yasuoka Y."/>
            <person name="Dichmann D.S."/>
            <person name="Flajnik M.F."/>
            <person name="Houston D.W."/>
            <person name="Shendure J."/>
            <person name="DuPasquier L."/>
            <person name="Vize P.D."/>
            <person name="Zorn A.M."/>
            <person name="Ito M."/>
            <person name="Marcotte E.M."/>
            <person name="Wallingford J.B."/>
            <person name="Ito Y."/>
            <person name="Asashima M."/>
            <person name="Ueno N."/>
            <person name="Matsuda Y."/>
            <person name="Veenstra G.J."/>
            <person name="Fujiyama A."/>
            <person name="Harland R.M."/>
            <person name="Taira M."/>
            <person name="Rokhsar D.S."/>
        </authorList>
    </citation>
    <scope>NUCLEOTIDE SEQUENCE [LARGE SCALE GENOMIC DNA]</scope>
    <source>
        <strain evidence="2">J</strain>
    </source>
</reference>
<dbReference type="Proteomes" id="UP000694892">
    <property type="component" value="Chromosome 1L"/>
</dbReference>
<name>A0A974I2M5_XENLA</name>
<proteinExistence type="predicted"/>
<dbReference type="AlphaFoldDB" id="A0A974I2M5"/>
<accession>A0A974I2M5</accession>